<keyword evidence="4 8" id="KW-0297">G-protein coupled receptor</keyword>
<dbReference type="PROSITE" id="PS00237">
    <property type="entry name" value="G_PROTEIN_RECEP_F1_1"/>
    <property type="match status" value="1"/>
</dbReference>
<dbReference type="AlphaFoldDB" id="A0AAE0S3I3"/>
<evidence type="ECO:0000256" key="5">
    <source>
        <dbReference type="ARBA" id="ARBA00023136"/>
    </source>
</evidence>
<accession>A0AAE0S3I3</accession>
<evidence type="ECO:0000256" key="8">
    <source>
        <dbReference type="RuleBase" id="RU000688"/>
    </source>
</evidence>
<organism evidence="11 12">
    <name type="scientific">Potamilus streckersoni</name>
    <dbReference type="NCBI Taxonomy" id="2493646"/>
    <lineage>
        <taxon>Eukaryota</taxon>
        <taxon>Metazoa</taxon>
        <taxon>Spiralia</taxon>
        <taxon>Lophotrochozoa</taxon>
        <taxon>Mollusca</taxon>
        <taxon>Bivalvia</taxon>
        <taxon>Autobranchia</taxon>
        <taxon>Heteroconchia</taxon>
        <taxon>Palaeoheterodonta</taxon>
        <taxon>Unionida</taxon>
        <taxon>Unionoidea</taxon>
        <taxon>Unionidae</taxon>
        <taxon>Ambleminae</taxon>
        <taxon>Lampsilini</taxon>
        <taxon>Potamilus</taxon>
    </lineage>
</organism>
<feature type="domain" description="G-protein coupled receptors family 1 profile" evidence="10">
    <location>
        <begin position="38"/>
        <end position="458"/>
    </location>
</feature>
<feature type="transmembrane region" description="Helical" evidence="9">
    <location>
        <begin position="194"/>
        <end position="215"/>
    </location>
</feature>
<reference evidence="11" key="3">
    <citation type="submission" date="2023-05" db="EMBL/GenBank/DDBJ databases">
        <authorList>
            <person name="Smith C.H."/>
        </authorList>
    </citation>
    <scope>NUCLEOTIDE SEQUENCE</scope>
    <source>
        <strain evidence="11">CHS0354</strain>
        <tissue evidence="11">Mantle</tissue>
    </source>
</reference>
<evidence type="ECO:0000256" key="3">
    <source>
        <dbReference type="ARBA" id="ARBA00022989"/>
    </source>
</evidence>
<dbReference type="Gene3D" id="1.20.1070.10">
    <property type="entry name" value="Rhodopsin 7-helix transmembrane proteins"/>
    <property type="match status" value="2"/>
</dbReference>
<evidence type="ECO:0000313" key="11">
    <source>
        <dbReference type="EMBL" id="KAK3584523.1"/>
    </source>
</evidence>
<dbReference type="PANTHER" id="PTHR24243">
    <property type="entry name" value="G-PROTEIN COUPLED RECEPTOR"/>
    <property type="match status" value="1"/>
</dbReference>
<dbReference type="InterPro" id="IPR017452">
    <property type="entry name" value="GPCR_Rhodpsn_7TM"/>
</dbReference>
<feature type="transmembrane region" description="Helical" evidence="9">
    <location>
        <begin position="440"/>
        <end position="461"/>
    </location>
</feature>
<dbReference type="PANTHER" id="PTHR24243:SF224">
    <property type="entry name" value="G-PROTEIN COUPLED RECEPTOR 19-RELATED"/>
    <property type="match status" value="1"/>
</dbReference>
<evidence type="ECO:0000256" key="6">
    <source>
        <dbReference type="ARBA" id="ARBA00023170"/>
    </source>
</evidence>
<dbReference type="PROSITE" id="PS50262">
    <property type="entry name" value="G_PROTEIN_RECEP_F1_2"/>
    <property type="match status" value="1"/>
</dbReference>
<evidence type="ECO:0000256" key="9">
    <source>
        <dbReference type="SAM" id="Phobius"/>
    </source>
</evidence>
<protein>
    <recommendedName>
        <fullName evidence="10">G-protein coupled receptors family 1 profile domain-containing protein</fullName>
    </recommendedName>
</protein>
<keyword evidence="3 9" id="KW-1133">Transmembrane helix</keyword>
<keyword evidence="6 8" id="KW-0675">Receptor</keyword>
<dbReference type="PRINTS" id="PR00237">
    <property type="entry name" value="GPCRRHODOPSN"/>
</dbReference>
<comment type="subcellular location">
    <subcellularLocation>
        <location evidence="1">Membrane</location>
        <topology evidence="1">Multi-pass membrane protein</topology>
    </subcellularLocation>
</comment>
<dbReference type="Proteomes" id="UP001195483">
    <property type="component" value="Unassembled WGS sequence"/>
</dbReference>
<dbReference type="GO" id="GO:0004930">
    <property type="term" value="F:G protein-coupled receptor activity"/>
    <property type="evidence" value="ECO:0007669"/>
    <property type="project" value="UniProtKB-KW"/>
</dbReference>
<feature type="transmembrane region" description="Helical" evidence="9">
    <location>
        <begin position="58"/>
        <end position="78"/>
    </location>
</feature>
<dbReference type="SUPFAM" id="SSF81321">
    <property type="entry name" value="Family A G protein-coupled receptor-like"/>
    <property type="match status" value="1"/>
</dbReference>
<keyword evidence="2 8" id="KW-0812">Transmembrane</keyword>
<dbReference type="Pfam" id="PF00001">
    <property type="entry name" value="7tm_1"/>
    <property type="match status" value="1"/>
</dbReference>
<feature type="transmembrane region" description="Helical" evidence="9">
    <location>
        <begin position="137"/>
        <end position="160"/>
    </location>
</feature>
<evidence type="ECO:0000256" key="1">
    <source>
        <dbReference type="ARBA" id="ARBA00004141"/>
    </source>
</evidence>
<feature type="transmembrane region" description="Helical" evidence="9">
    <location>
        <begin position="396"/>
        <end position="420"/>
    </location>
</feature>
<feature type="transmembrane region" description="Helical" evidence="9">
    <location>
        <begin position="20"/>
        <end position="46"/>
    </location>
</feature>
<evidence type="ECO:0000256" key="4">
    <source>
        <dbReference type="ARBA" id="ARBA00023040"/>
    </source>
</evidence>
<dbReference type="EMBL" id="JAEAOA010002299">
    <property type="protein sequence ID" value="KAK3584523.1"/>
    <property type="molecule type" value="Genomic_DNA"/>
</dbReference>
<name>A0AAE0S3I3_9BIVA</name>
<keyword evidence="7 8" id="KW-0807">Transducer</keyword>
<reference evidence="11" key="1">
    <citation type="journal article" date="2021" name="Genome Biol. Evol.">
        <title>A High-Quality Reference Genome for a Parasitic Bivalve with Doubly Uniparental Inheritance (Bivalvia: Unionida).</title>
        <authorList>
            <person name="Smith C.H."/>
        </authorList>
    </citation>
    <scope>NUCLEOTIDE SEQUENCE</scope>
    <source>
        <strain evidence="11">CHS0354</strain>
    </source>
</reference>
<sequence>MNNSSSTSPLQKLNDEKAILLIPAMFFVGVLMFTGFIGNIAVCYFYGCKTRKTPTSCFIFGLAIFDILSCTISMPMEIVDMRYFYMFPDVTACRLLRATNFVCTIASGFILIAIATERYRRICIPFRKQITIVQARIICVVSVFIACVVSWPSLLFYTVVNVDVPFTGSEIVQGHDCTTVKDDSLNVYLNAFNIIQILLFIFSAITLIVLYALVCRQLIKLKRVRKYGSWVDRVIPKPSEVLNSNNKSLKKWNHNEDMPNGCSNNTEVIISVKSLKEANRSKMTNNNITKLTSGSKVMTKETAFMREEPIILNERNSAKEDKIIRPATFEQISNFTQLEKERDQKDFSTNKGTDSLNKTSEKYNSDIVKTARAIKKSRLVYSISRQMSNEINPVRYTILMIVITVAYIVSFLPHLCLVVWRSLSTDYEVNSMTDLQLVFFSIGIRSYFLNSALNPMIYGLFNSQFRYFFTSVFCRCCGARRNCMTVCNAKDTPK</sequence>
<evidence type="ECO:0000259" key="10">
    <source>
        <dbReference type="PROSITE" id="PS50262"/>
    </source>
</evidence>
<keyword evidence="12" id="KW-1185">Reference proteome</keyword>
<dbReference type="GO" id="GO:0005886">
    <property type="term" value="C:plasma membrane"/>
    <property type="evidence" value="ECO:0007669"/>
    <property type="project" value="TreeGrafter"/>
</dbReference>
<keyword evidence="5 9" id="KW-0472">Membrane</keyword>
<dbReference type="CDD" id="cd00637">
    <property type="entry name" value="7tm_classA_rhodopsin-like"/>
    <property type="match status" value="1"/>
</dbReference>
<evidence type="ECO:0000313" key="12">
    <source>
        <dbReference type="Proteomes" id="UP001195483"/>
    </source>
</evidence>
<comment type="caution">
    <text evidence="11">The sequence shown here is derived from an EMBL/GenBank/DDBJ whole genome shotgun (WGS) entry which is preliminary data.</text>
</comment>
<feature type="transmembrane region" description="Helical" evidence="9">
    <location>
        <begin position="98"/>
        <end position="116"/>
    </location>
</feature>
<evidence type="ECO:0000256" key="7">
    <source>
        <dbReference type="ARBA" id="ARBA00023224"/>
    </source>
</evidence>
<dbReference type="InterPro" id="IPR000276">
    <property type="entry name" value="GPCR_Rhodpsn"/>
</dbReference>
<reference evidence="11" key="2">
    <citation type="journal article" date="2021" name="Genome Biol. Evol.">
        <title>Developing a high-quality reference genome for a parasitic bivalve with doubly uniparental inheritance (Bivalvia: Unionida).</title>
        <authorList>
            <person name="Smith C.H."/>
        </authorList>
    </citation>
    <scope>NUCLEOTIDE SEQUENCE</scope>
    <source>
        <strain evidence="11">CHS0354</strain>
        <tissue evidence="11">Mantle</tissue>
    </source>
</reference>
<evidence type="ECO:0000256" key="2">
    <source>
        <dbReference type="ARBA" id="ARBA00022692"/>
    </source>
</evidence>
<gene>
    <name evidence="11" type="ORF">CHS0354_039257</name>
</gene>
<proteinExistence type="inferred from homology"/>
<comment type="similarity">
    <text evidence="8">Belongs to the G-protein coupled receptor 1 family.</text>
</comment>